<dbReference type="InterPro" id="IPR045749">
    <property type="entry name" value="DUF6090"/>
</dbReference>
<reference evidence="2 3" key="1">
    <citation type="submission" date="2019-08" db="EMBL/GenBank/DDBJ databases">
        <title>Formosa sediminis sp. nov., isolated from marine sediment.</title>
        <authorList>
            <person name="Cao W.R."/>
        </authorList>
    </citation>
    <scope>NUCLEOTIDE SEQUENCE [LARGE SCALE GENOMIC DNA]</scope>
    <source>
        <strain evidence="2 3">1494</strain>
    </source>
</reference>
<protein>
    <submittedName>
        <fullName evidence="2">Uncharacterized protein</fullName>
    </submittedName>
</protein>
<comment type="caution">
    <text evidence="2">The sequence shown here is derived from an EMBL/GenBank/DDBJ whole genome shotgun (WGS) entry which is preliminary data.</text>
</comment>
<dbReference type="AlphaFoldDB" id="A0A5D0G6B9"/>
<keyword evidence="1" id="KW-0472">Membrane</keyword>
<dbReference type="EMBL" id="VSFC01000049">
    <property type="protein sequence ID" value="TYA54314.1"/>
    <property type="molecule type" value="Genomic_DNA"/>
</dbReference>
<dbReference type="OrthoDB" id="1414794at2"/>
<gene>
    <name evidence="2" type="ORF">FVF61_08840</name>
</gene>
<sequence length="342" mass="40504">MIKFFRHIRQNLIMGNKTGKYLKYAIGEIVLVVIGILIALSINNWNEERKASDYNLVLLKQVQKELAFNINKSDSLIEFYRKKDTLIYNVLTKKVTFDDYKNNRRYSNLIFGTQEVNLANDDYINLVDNQNHLNQDQNSLILKLKELYRTHKNEVDNADKITLANFLERVDKRKLNPWLYNYMILRETTDDMVLYLLNDPYYLNDVVTYQNMFLGDHFGYTLKFRNEAIAIYSELSNYLGIQKDTSIVKNVKDYEHYLGTYVREDTENKFVINERNNQLFYSTKDKDETTVLRETILYPDSKTFFTGPGRVFGTLLYNDDKEVVGFIRTKGTEVQLEYKKIK</sequence>
<dbReference type="Proteomes" id="UP000324550">
    <property type="component" value="Unassembled WGS sequence"/>
</dbReference>
<dbReference type="RefSeq" id="WP_148455434.1">
    <property type="nucleotide sequence ID" value="NZ_VSFC01000049.1"/>
</dbReference>
<evidence type="ECO:0000313" key="2">
    <source>
        <dbReference type="EMBL" id="TYA54314.1"/>
    </source>
</evidence>
<organism evidence="2 3">
    <name type="scientific">Formosa maritima</name>
    <dbReference type="NCBI Taxonomy" id="2592046"/>
    <lineage>
        <taxon>Bacteria</taxon>
        <taxon>Pseudomonadati</taxon>
        <taxon>Bacteroidota</taxon>
        <taxon>Flavobacteriia</taxon>
        <taxon>Flavobacteriales</taxon>
        <taxon>Flavobacteriaceae</taxon>
        <taxon>Formosa</taxon>
    </lineage>
</organism>
<evidence type="ECO:0000313" key="3">
    <source>
        <dbReference type="Proteomes" id="UP000324550"/>
    </source>
</evidence>
<name>A0A5D0G6B9_9FLAO</name>
<evidence type="ECO:0000256" key="1">
    <source>
        <dbReference type="SAM" id="Phobius"/>
    </source>
</evidence>
<accession>A0A5D0G6B9</accession>
<keyword evidence="1" id="KW-0812">Transmembrane</keyword>
<dbReference type="Pfam" id="PF19578">
    <property type="entry name" value="DUF6090"/>
    <property type="match status" value="1"/>
</dbReference>
<keyword evidence="3" id="KW-1185">Reference proteome</keyword>
<keyword evidence="1" id="KW-1133">Transmembrane helix</keyword>
<proteinExistence type="predicted"/>
<feature type="transmembrane region" description="Helical" evidence="1">
    <location>
        <begin position="21"/>
        <end position="42"/>
    </location>
</feature>